<feature type="non-terminal residue" evidence="7">
    <location>
        <position position="1"/>
    </location>
</feature>
<evidence type="ECO:0000256" key="3">
    <source>
        <dbReference type="ARBA" id="ARBA00022692"/>
    </source>
</evidence>
<feature type="non-terminal residue" evidence="7">
    <location>
        <position position="415"/>
    </location>
</feature>
<dbReference type="SUPFAM" id="SSF56935">
    <property type="entry name" value="Porins"/>
    <property type="match status" value="1"/>
</dbReference>
<gene>
    <name evidence="7" type="ORF">METZ01_LOCUS278823</name>
</gene>
<dbReference type="InterPro" id="IPR036942">
    <property type="entry name" value="Beta-barrel_TonB_sf"/>
</dbReference>
<keyword evidence="2" id="KW-0813">Transport</keyword>
<keyword evidence="5" id="KW-0472">Membrane</keyword>
<evidence type="ECO:0000256" key="6">
    <source>
        <dbReference type="ARBA" id="ARBA00023237"/>
    </source>
</evidence>
<keyword evidence="3" id="KW-0812">Transmembrane</keyword>
<proteinExistence type="predicted"/>
<evidence type="ECO:0000256" key="2">
    <source>
        <dbReference type="ARBA" id="ARBA00022448"/>
    </source>
</evidence>
<sequence length="415" mass="48396">LQWENVPGYNYSPPYTGLPDDIYYYMPNRQGYYWDEGRTFGGHDDFYADSRATTDEIRIDLTSQISDKWKARIGMDYKYHRLNFYEIIQPWLGEAATIQTFAEYWQDTGPDGLMPIDSGYVNPDLGEGNGRWDQGEEYSDANKNGAWDDFREPKEFSAYMQNTFEVPWMVINYGLRVDMVNYNTQIWADTLDEYSPGTPWYYSDLNDNDQWDRGEEVTILAGLPRQKVILKDADWFYKISPRIGFSHVITDKSTFTFNYGLYYQTPRYTYIYLNTNRMEDPEELFEEGEGLVGNATMNAERTQSYSAGFNVQMGENWAYSIMAWVKELDQLTKSTYQRSGVYSYNISDNGDYGSAKGIDLTLEMRGKRFGSQMQYTRSIAKNNSEYAWAGVSGVYVDAPSQEYLQFYDRTHDLTF</sequence>
<dbReference type="GO" id="GO:0015344">
    <property type="term" value="F:siderophore uptake transmembrane transporter activity"/>
    <property type="evidence" value="ECO:0007669"/>
    <property type="project" value="TreeGrafter"/>
</dbReference>
<evidence type="ECO:0008006" key="8">
    <source>
        <dbReference type="Google" id="ProtNLM"/>
    </source>
</evidence>
<reference evidence="7" key="1">
    <citation type="submission" date="2018-05" db="EMBL/GenBank/DDBJ databases">
        <authorList>
            <person name="Lanie J.A."/>
            <person name="Ng W.-L."/>
            <person name="Kazmierczak K.M."/>
            <person name="Andrzejewski T.M."/>
            <person name="Davidsen T.M."/>
            <person name="Wayne K.J."/>
            <person name="Tettelin H."/>
            <person name="Glass J.I."/>
            <person name="Rusch D."/>
            <person name="Podicherti R."/>
            <person name="Tsui H.-C.T."/>
            <person name="Winkler M.E."/>
        </authorList>
    </citation>
    <scope>NUCLEOTIDE SEQUENCE</scope>
</reference>
<dbReference type="EMBL" id="UINC01081785">
    <property type="protein sequence ID" value="SVC25969.1"/>
    <property type="molecule type" value="Genomic_DNA"/>
</dbReference>
<organism evidence="7">
    <name type="scientific">marine metagenome</name>
    <dbReference type="NCBI Taxonomy" id="408172"/>
    <lineage>
        <taxon>unclassified sequences</taxon>
        <taxon>metagenomes</taxon>
        <taxon>ecological metagenomes</taxon>
    </lineage>
</organism>
<keyword evidence="4" id="KW-0732">Signal</keyword>
<dbReference type="AlphaFoldDB" id="A0A382KNY5"/>
<protein>
    <recommendedName>
        <fullName evidence="8">TonB-dependent receptor-like beta-barrel domain-containing protein</fullName>
    </recommendedName>
</protein>
<dbReference type="Gene3D" id="2.40.170.20">
    <property type="entry name" value="TonB-dependent receptor, beta-barrel domain"/>
    <property type="match status" value="1"/>
</dbReference>
<dbReference type="PANTHER" id="PTHR30069">
    <property type="entry name" value="TONB-DEPENDENT OUTER MEMBRANE RECEPTOR"/>
    <property type="match status" value="1"/>
</dbReference>
<dbReference type="GO" id="GO:0044718">
    <property type="term" value="P:siderophore transmembrane transport"/>
    <property type="evidence" value="ECO:0007669"/>
    <property type="project" value="TreeGrafter"/>
</dbReference>
<evidence type="ECO:0000256" key="5">
    <source>
        <dbReference type="ARBA" id="ARBA00023136"/>
    </source>
</evidence>
<name>A0A382KNY5_9ZZZZ</name>
<comment type="subcellular location">
    <subcellularLocation>
        <location evidence="1">Cell outer membrane</location>
        <topology evidence="1">Multi-pass membrane protein</topology>
    </subcellularLocation>
</comment>
<accession>A0A382KNY5</accession>
<dbReference type="InterPro" id="IPR039426">
    <property type="entry name" value="TonB-dep_rcpt-like"/>
</dbReference>
<evidence type="ECO:0000313" key="7">
    <source>
        <dbReference type="EMBL" id="SVC25969.1"/>
    </source>
</evidence>
<keyword evidence="6" id="KW-0998">Cell outer membrane</keyword>
<dbReference type="PANTHER" id="PTHR30069:SF29">
    <property type="entry name" value="HEMOGLOBIN AND HEMOGLOBIN-HAPTOGLOBIN-BINDING PROTEIN 1-RELATED"/>
    <property type="match status" value="1"/>
</dbReference>
<dbReference type="GO" id="GO:0009279">
    <property type="term" value="C:cell outer membrane"/>
    <property type="evidence" value="ECO:0007669"/>
    <property type="project" value="UniProtKB-SubCell"/>
</dbReference>
<evidence type="ECO:0000256" key="4">
    <source>
        <dbReference type="ARBA" id="ARBA00022729"/>
    </source>
</evidence>
<evidence type="ECO:0000256" key="1">
    <source>
        <dbReference type="ARBA" id="ARBA00004571"/>
    </source>
</evidence>